<name>A0A974D1F9_XENLA</name>
<evidence type="ECO:0000313" key="2">
    <source>
        <dbReference type="Proteomes" id="UP000694892"/>
    </source>
</evidence>
<accession>A0A974D1F9</accession>
<dbReference type="AlphaFoldDB" id="A0A974D1F9"/>
<reference evidence="2" key="1">
    <citation type="journal article" date="2016" name="Nature">
        <title>Genome evolution in the allotetraploid frog Xenopus laevis.</title>
        <authorList>
            <person name="Session A.M."/>
            <person name="Uno Y."/>
            <person name="Kwon T."/>
            <person name="Chapman J.A."/>
            <person name="Toyoda A."/>
            <person name="Takahashi S."/>
            <person name="Fukui A."/>
            <person name="Hikosaka A."/>
            <person name="Suzuki A."/>
            <person name="Kondo M."/>
            <person name="van Heeringen S.J."/>
            <person name="Quigley I."/>
            <person name="Heinz S."/>
            <person name="Ogino H."/>
            <person name="Ochi H."/>
            <person name="Hellsten U."/>
            <person name="Lyons J.B."/>
            <person name="Simakov O."/>
            <person name="Putnam N."/>
            <person name="Stites J."/>
            <person name="Kuroki Y."/>
            <person name="Tanaka T."/>
            <person name="Michiue T."/>
            <person name="Watanabe M."/>
            <person name="Bogdanovic O."/>
            <person name="Lister R."/>
            <person name="Georgiou G."/>
            <person name="Paranjpe S.S."/>
            <person name="van Kruijsbergen I."/>
            <person name="Shu S."/>
            <person name="Carlson J."/>
            <person name="Kinoshita T."/>
            <person name="Ohta Y."/>
            <person name="Mawaribuchi S."/>
            <person name="Jenkins J."/>
            <person name="Grimwood J."/>
            <person name="Schmutz J."/>
            <person name="Mitros T."/>
            <person name="Mozaffari S.V."/>
            <person name="Suzuki Y."/>
            <person name="Haramoto Y."/>
            <person name="Yamamoto T.S."/>
            <person name="Takagi C."/>
            <person name="Heald R."/>
            <person name="Miller K."/>
            <person name="Haudenschild C."/>
            <person name="Kitzman J."/>
            <person name="Nakayama T."/>
            <person name="Izutsu Y."/>
            <person name="Robert J."/>
            <person name="Fortriede J."/>
            <person name="Burns K."/>
            <person name="Lotay V."/>
            <person name="Karimi K."/>
            <person name="Yasuoka Y."/>
            <person name="Dichmann D.S."/>
            <person name="Flajnik M.F."/>
            <person name="Houston D.W."/>
            <person name="Shendure J."/>
            <person name="DuPasquier L."/>
            <person name="Vize P.D."/>
            <person name="Zorn A.M."/>
            <person name="Ito M."/>
            <person name="Marcotte E.M."/>
            <person name="Wallingford J.B."/>
            <person name="Ito Y."/>
            <person name="Asashima M."/>
            <person name="Ueno N."/>
            <person name="Matsuda Y."/>
            <person name="Veenstra G.J."/>
            <person name="Fujiyama A."/>
            <person name="Harland R.M."/>
            <person name="Taira M."/>
            <person name="Rokhsar D.S."/>
        </authorList>
    </citation>
    <scope>NUCLEOTIDE SEQUENCE [LARGE SCALE GENOMIC DNA]</scope>
    <source>
        <strain evidence="2">J</strain>
    </source>
</reference>
<sequence length="73" mass="8754">MDLSLSPRKRLPTFSVSVISLKKKEANILILLACNVFLSWRLQKHFNIKVKLILVWLRRFAAHFSHFDRNYRE</sequence>
<dbReference type="EMBL" id="CM004472">
    <property type="protein sequence ID" value="OCT83814.1"/>
    <property type="molecule type" value="Genomic_DNA"/>
</dbReference>
<dbReference type="Proteomes" id="UP000694892">
    <property type="component" value="Chromosome 4L"/>
</dbReference>
<gene>
    <name evidence="1" type="ORF">XELAEV_18021953mg</name>
</gene>
<evidence type="ECO:0000313" key="1">
    <source>
        <dbReference type="EMBL" id="OCT83814.1"/>
    </source>
</evidence>
<organism evidence="1 2">
    <name type="scientific">Xenopus laevis</name>
    <name type="common">African clawed frog</name>
    <dbReference type="NCBI Taxonomy" id="8355"/>
    <lineage>
        <taxon>Eukaryota</taxon>
        <taxon>Metazoa</taxon>
        <taxon>Chordata</taxon>
        <taxon>Craniata</taxon>
        <taxon>Vertebrata</taxon>
        <taxon>Euteleostomi</taxon>
        <taxon>Amphibia</taxon>
        <taxon>Batrachia</taxon>
        <taxon>Anura</taxon>
        <taxon>Pipoidea</taxon>
        <taxon>Pipidae</taxon>
        <taxon>Xenopodinae</taxon>
        <taxon>Xenopus</taxon>
        <taxon>Xenopus</taxon>
    </lineage>
</organism>
<protein>
    <submittedName>
        <fullName evidence="1">Uncharacterized protein</fullName>
    </submittedName>
</protein>
<proteinExistence type="predicted"/>